<reference evidence="2" key="1">
    <citation type="submission" date="2016-06" db="EMBL/GenBank/DDBJ databases">
        <title>Parallel loss of symbiosis genes in relatives of nitrogen-fixing non-legume Parasponia.</title>
        <authorList>
            <person name="Van Velzen R."/>
            <person name="Holmer R."/>
            <person name="Bu F."/>
            <person name="Rutten L."/>
            <person name="Van Zeijl A."/>
            <person name="Liu W."/>
            <person name="Santuari L."/>
            <person name="Cao Q."/>
            <person name="Sharma T."/>
            <person name="Shen D."/>
            <person name="Roswanjaya Y."/>
            <person name="Wardhani T."/>
            <person name="Kalhor M.S."/>
            <person name="Jansen J."/>
            <person name="Van den Hoogen J."/>
            <person name="Gungor B."/>
            <person name="Hartog M."/>
            <person name="Hontelez J."/>
            <person name="Verver J."/>
            <person name="Yang W.-C."/>
            <person name="Schijlen E."/>
            <person name="Repin R."/>
            <person name="Schilthuizen M."/>
            <person name="Schranz E."/>
            <person name="Heidstra R."/>
            <person name="Miyata K."/>
            <person name="Fedorova E."/>
            <person name="Kohlen W."/>
            <person name="Bisseling T."/>
            <person name="Smit S."/>
            <person name="Geurts R."/>
        </authorList>
    </citation>
    <scope>NUCLEOTIDE SEQUENCE [LARGE SCALE GENOMIC DNA]</scope>
    <source>
        <strain evidence="2">cv. WU1-14</strain>
    </source>
</reference>
<comment type="caution">
    <text evidence="1">The sequence shown here is derived from an EMBL/GenBank/DDBJ whole genome shotgun (WGS) entry which is preliminary data.</text>
</comment>
<accession>A0A2P5D8L6</accession>
<sequence>MIPLAFVVPTIFGSVTLWLRWDIVDHPAGLLDVKLSEFKKSLQRRVLGVDAGSYFNSFSSQQMVTTMWRKSLPDY</sequence>
<name>A0A2P5D8L6_PARAD</name>
<organism evidence="1 2">
    <name type="scientific">Parasponia andersonii</name>
    <name type="common">Sponia andersonii</name>
    <dbReference type="NCBI Taxonomy" id="3476"/>
    <lineage>
        <taxon>Eukaryota</taxon>
        <taxon>Viridiplantae</taxon>
        <taxon>Streptophyta</taxon>
        <taxon>Embryophyta</taxon>
        <taxon>Tracheophyta</taxon>
        <taxon>Spermatophyta</taxon>
        <taxon>Magnoliopsida</taxon>
        <taxon>eudicotyledons</taxon>
        <taxon>Gunneridae</taxon>
        <taxon>Pentapetalae</taxon>
        <taxon>rosids</taxon>
        <taxon>fabids</taxon>
        <taxon>Rosales</taxon>
        <taxon>Cannabaceae</taxon>
        <taxon>Parasponia</taxon>
    </lineage>
</organism>
<protein>
    <submittedName>
        <fullName evidence="1">Uncharacterized protein</fullName>
    </submittedName>
</protein>
<gene>
    <name evidence="1" type="ORF">PanWU01x14_087700</name>
</gene>
<dbReference type="AlphaFoldDB" id="A0A2P5D8L6"/>
<dbReference type="EMBL" id="JXTB01000055">
    <property type="protein sequence ID" value="PON69647.1"/>
    <property type="molecule type" value="Genomic_DNA"/>
</dbReference>
<keyword evidence="2" id="KW-1185">Reference proteome</keyword>
<evidence type="ECO:0000313" key="2">
    <source>
        <dbReference type="Proteomes" id="UP000237105"/>
    </source>
</evidence>
<dbReference type="OrthoDB" id="1194456at2759"/>
<evidence type="ECO:0000313" key="1">
    <source>
        <dbReference type="EMBL" id="PON69647.1"/>
    </source>
</evidence>
<dbReference type="Proteomes" id="UP000237105">
    <property type="component" value="Unassembled WGS sequence"/>
</dbReference>
<proteinExistence type="predicted"/>